<reference evidence="1 2" key="1">
    <citation type="submission" date="2019-06" db="EMBL/GenBank/DDBJ databases">
        <title>Sequencing the genomes of 1000 actinobacteria strains.</title>
        <authorList>
            <person name="Klenk H.-P."/>
        </authorList>
    </citation>
    <scope>NUCLEOTIDE SEQUENCE [LARGE SCALE GENOMIC DNA]</scope>
    <source>
        <strain evidence="1 2">DSM 102200</strain>
    </source>
</reference>
<dbReference type="PANTHER" id="PTHR36439">
    <property type="entry name" value="BLL4334 PROTEIN"/>
    <property type="match status" value="1"/>
</dbReference>
<organism evidence="1 2">
    <name type="scientific">Actinoallomurus bryophytorum</name>
    <dbReference type="NCBI Taxonomy" id="1490222"/>
    <lineage>
        <taxon>Bacteria</taxon>
        <taxon>Bacillati</taxon>
        <taxon>Actinomycetota</taxon>
        <taxon>Actinomycetes</taxon>
        <taxon>Streptosporangiales</taxon>
        <taxon>Thermomonosporaceae</taxon>
        <taxon>Actinoallomurus</taxon>
    </lineage>
</organism>
<dbReference type="Pfam" id="PF08002">
    <property type="entry name" value="DUF1697"/>
    <property type="match status" value="1"/>
</dbReference>
<dbReference type="Proteomes" id="UP000316096">
    <property type="component" value="Unassembled WGS sequence"/>
</dbReference>
<dbReference type="PIRSF" id="PIRSF008502">
    <property type="entry name" value="UCP008502"/>
    <property type="match status" value="1"/>
</dbReference>
<dbReference type="PANTHER" id="PTHR36439:SF1">
    <property type="entry name" value="DUF1697 DOMAIN-CONTAINING PROTEIN"/>
    <property type="match status" value="1"/>
</dbReference>
<dbReference type="SUPFAM" id="SSF160379">
    <property type="entry name" value="SP0830-like"/>
    <property type="match status" value="1"/>
</dbReference>
<proteinExistence type="predicted"/>
<dbReference type="InterPro" id="IPR012545">
    <property type="entry name" value="DUF1697"/>
</dbReference>
<dbReference type="EMBL" id="VFOZ01000001">
    <property type="protein sequence ID" value="TQM01539.1"/>
    <property type="molecule type" value="Genomic_DNA"/>
</dbReference>
<keyword evidence="2" id="KW-1185">Reference proteome</keyword>
<dbReference type="RefSeq" id="WP_185792558.1">
    <property type="nucleotide sequence ID" value="NZ_VFOZ01000001.1"/>
</dbReference>
<dbReference type="AlphaFoldDB" id="A0A543CWY0"/>
<name>A0A543CWY0_9ACTN</name>
<dbReference type="Gene3D" id="3.30.70.1280">
    <property type="entry name" value="SP0830-like domains"/>
    <property type="match status" value="1"/>
</dbReference>
<accession>A0A543CWY0</accession>
<protein>
    <submittedName>
        <fullName evidence="1">Uncharacterized protein (DUF1697 family)</fullName>
    </submittedName>
</protein>
<evidence type="ECO:0000313" key="1">
    <source>
        <dbReference type="EMBL" id="TQM01539.1"/>
    </source>
</evidence>
<evidence type="ECO:0000313" key="2">
    <source>
        <dbReference type="Proteomes" id="UP000316096"/>
    </source>
</evidence>
<gene>
    <name evidence="1" type="ORF">FB559_7299</name>
</gene>
<comment type="caution">
    <text evidence="1">The sequence shown here is derived from an EMBL/GenBank/DDBJ whole genome shotgun (WGS) entry which is preliminary data.</text>
</comment>
<sequence>MTEFVALLRGVNVGGRQKVPMADLRALLGELGHADVRTHLQSGNAIFGTDRTDTDKIAEEIEQGIAREMGLPAIGCLVFNREYLRRVVDENPLSDIATEPAKLLAIFLSEPPAAGKLRAIDADAYKPDVFAPGKQEIYVWYPDGIRNSKLTHAFFQKKLGCRIATGRNWNTVNALLNKMN</sequence>